<gene>
    <name evidence="1" type="ORF">Nepgr_017336</name>
</gene>
<dbReference type="Proteomes" id="UP001279734">
    <property type="component" value="Unassembled WGS sequence"/>
</dbReference>
<evidence type="ECO:0000313" key="2">
    <source>
        <dbReference type="Proteomes" id="UP001279734"/>
    </source>
</evidence>
<reference evidence="1" key="1">
    <citation type="submission" date="2023-05" db="EMBL/GenBank/DDBJ databases">
        <title>Nepenthes gracilis genome sequencing.</title>
        <authorList>
            <person name="Fukushima K."/>
        </authorList>
    </citation>
    <scope>NUCLEOTIDE SEQUENCE</scope>
    <source>
        <strain evidence="1">SING2019-196</strain>
    </source>
</reference>
<accession>A0AAD3XTA4</accession>
<evidence type="ECO:0000313" key="1">
    <source>
        <dbReference type="EMBL" id="GMH15495.1"/>
    </source>
</evidence>
<organism evidence="1 2">
    <name type="scientific">Nepenthes gracilis</name>
    <name type="common">Slender pitcher plant</name>
    <dbReference type="NCBI Taxonomy" id="150966"/>
    <lineage>
        <taxon>Eukaryota</taxon>
        <taxon>Viridiplantae</taxon>
        <taxon>Streptophyta</taxon>
        <taxon>Embryophyta</taxon>
        <taxon>Tracheophyta</taxon>
        <taxon>Spermatophyta</taxon>
        <taxon>Magnoliopsida</taxon>
        <taxon>eudicotyledons</taxon>
        <taxon>Gunneridae</taxon>
        <taxon>Pentapetalae</taxon>
        <taxon>Caryophyllales</taxon>
        <taxon>Nepenthaceae</taxon>
        <taxon>Nepenthes</taxon>
    </lineage>
</organism>
<proteinExistence type="predicted"/>
<sequence length="120" mass="13719">MSSLLSFSFLQSTFASSQQLLLPRKLEILRPQTLPIINSKARTRRWDYAACHFCIRKKVEGRGTIEKWNEVSQARNRFQKVMGDGMQRPLHSAMGLLSSLQDDACRNRVLAVCYSKTSVL</sequence>
<dbReference type="AlphaFoldDB" id="A0AAD3XTA4"/>
<name>A0AAD3XTA4_NEPGR</name>
<comment type="caution">
    <text evidence="1">The sequence shown here is derived from an EMBL/GenBank/DDBJ whole genome shotgun (WGS) entry which is preliminary data.</text>
</comment>
<protein>
    <submittedName>
        <fullName evidence="1">Uncharacterized protein</fullName>
    </submittedName>
</protein>
<dbReference type="EMBL" id="BSYO01000015">
    <property type="protein sequence ID" value="GMH15495.1"/>
    <property type="molecule type" value="Genomic_DNA"/>
</dbReference>
<keyword evidence="2" id="KW-1185">Reference proteome</keyword>